<dbReference type="CDD" id="cd05930">
    <property type="entry name" value="A_NRPS"/>
    <property type="match status" value="1"/>
</dbReference>
<organism evidence="15 16">
    <name type="scientific">Metarhizium rileyi (strain RCEF 4871)</name>
    <name type="common">Nomuraea rileyi</name>
    <dbReference type="NCBI Taxonomy" id="1649241"/>
    <lineage>
        <taxon>Eukaryota</taxon>
        <taxon>Fungi</taxon>
        <taxon>Dikarya</taxon>
        <taxon>Ascomycota</taxon>
        <taxon>Pezizomycotina</taxon>
        <taxon>Sordariomycetes</taxon>
        <taxon>Hypocreomycetidae</taxon>
        <taxon>Hypocreales</taxon>
        <taxon>Clavicipitaceae</taxon>
        <taxon>Metarhizium</taxon>
    </lineage>
</organism>
<keyword evidence="4" id="KW-0489">Methyltransferase</keyword>
<evidence type="ECO:0000259" key="14">
    <source>
        <dbReference type="PROSITE" id="PS52019"/>
    </source>
</evidence>
<evidence type="ECO:0000256" key="8">
    <source>
        <dbReference type="ARBA" id="ARBA00023268"/>
    </source>
</evidence>
<dbReference type="Pfam" id="PF08242">
    <property type="entry name" value="Methyltransf_12"/>
    <property type="match status" value="1"/>
</dbReference>
<evidence type="ECO:0000256" key="5">
    <source>
        <dbReference type="ARBA" id="ARBA00022679"/>
    </source>
</evidence>
<dbReference type="InterPro" id="IPR016036">
    <property type="entry name" value="Malonyl_transacylase_ACP-bd"/>
</dbReference>
<dbReference type="EMBL" id="AZHC01000002">
    <property type="protein sequence ID" value="OAA50382.1"/>
    <property type="molecule type" value="Genomic_DNA"/>
</dbReference>
<dbReference type="Gene3D" id="3.30.559.10">
    <property type="entry name" value="Chloramphenicol acetyltransferase-like domain"/>
    <property type="match status" value="1"/>
</dbReference>
<dbReference type="CDD" id="cd19532">
    <property type="entry name" value="C_PKS-NRPS"/>
    <property type="match status" value="1"/>
</dbReference>
<evidence type="ECO:0000256" key="3">
    <source>
        <dbReference type="ARBA" id="ARBA00022598"/>
    </source>
</evidence>
<dbReference type="SUPFAM" id="SSF47336">
    <property type="entry name" value="ACP-like"/>
    <property type="match status" value="2"/>
</dbReference>
<dbReference type="SUPFAM" id="SSF55048">
    <property type="entry name" value="Probable ACP-binding domain of malonyl-CoA ACP transacylase"/>
    <property type="match status" value="1"/>
</dbReference>
<dbReference type="GO" id="GO:0004315">
    <property type="term" value="F:3-oxoacyl-[acyl-carrier-protein] synthase activity"/>
    <property type="evidence" value="ECO:0007669"/>
    <property type="project" value="InterPro"/>
</dbReference>
<keyword evidence="8" id="KW-0511">Multifunctional enzyme</keyword>
<dbReference type="InterPro" id="IPR045851">
    <property type="entry name" value="AMP-bd_C_sf"/>
</dbReference>
<sequence length="3979" mass="439329">MTFDEPIAIVGTSCRFAGGANTPSKLWELLRCPRDVAQEVPVDRYDVNATHHQDAKHHGTTNVREAYFLEEEISAFDSGFFAIQPGEADAIDPQQRMLMETVYDSLCEAGLTIEQLRGSSTAVYVGVMCDDWAELLNRDVEVFPQYGATGVSRSIMSNRISYFFDWHGPSMTIDTACSSSLISVHLAIQALRSGESEVAIAAGANLILSPGMFIAESKLSMVSPNGRSRMWDSAADGYARGEGIAAVVLKPLSKAIRDNDHIECLIRGTGINQDGRTPGLTMPSATAQAELIAKTYARAGLDINKPEHRPQFFQAHGTGTPAGDPQEAEAIYKAFYATTTATDTLYVGSVKTVLGHTEGTAGLAGLIASSLAIQNSTIPPNMHFEELNPRIKPFYDHLHVPTTAVPWPKLMPGQARRVSINSFGFGGTNAHAIIESYEPPSTTPSQASTPLTPLTFSASSESSLRSILSQYAEYIRSGHTHTLHELSYCLQTRRSTLPFRVAFSARSLDDAAQHLDSLLSEERESTIGIRQVTRKSHKIMGVFTGQGAQWARMGAKLVEASPYVAERLSQLDEALRAEFIVAPSWTLRGMILADTETSRVKEAEISQPLCTAIQIVLVDLLRFAGIELKAVVGHSSGEIGAAYAAGIITAQDAIRVAYLRGQFAKYAKSPNGKKGAMMAVDTTFEDGTEFCNLESFKGRIQVAAHNSPSSLTLSGDEDAVLEAVEVFNDEGKFNRRLHVDTAYHSSHVYPCAEPYLAAMGKWTTESRSTGTTWYSSVHQGQIMTPVSTGPQYWVDNMTNPVLFSSAVAAAWTNEGPFDLVLEIGPHPALQKPCLNTLDSLSNDDLPPYFGLLRRGKDDALEFSNALGSIWTHLGPNSVSFQKLTEAISSTPIARTYIPNLPRYPFDHSRNHAFPFRKPNKQAPAQVLPHPLLGKHCFDRETTRTRQWRNVLHTKEISWLFGHKIENHLVLPATAYVSMAVEAINLAAGDAKIGLISIEQLHIRRAIAFFDDNSGVETLFQLTTIKHGTDEIRAEFSISSCDTRDVKSTLALNANGVVSVTLADPEHNTLPGLPSDELGVHGVDIDRFYRFLEGVGYNYAPPFRGIRSIQRKASYSQGTIVNEAGDSWEDKLMIHPGMLDTALQTVFAAFCCPGDERLWGLHLPTVFRTIRINPYYSLAAAGREDDIRFVSVVEDYNHVRLVADVNLFAAESNHAFLHMDHVELVPLQAGLPQNDASMFFTFECGPMIPNGDILNPHNFSHKGWQAAADIERICFFYMRQLLQSVTSEDRANTLPHYCNLLDWAAHAVSLVVEGKNEHIRPDAQNDTKSDIEKLIKRHYERVEVRLIESVCENLPRAVKESSSILEYMLKDNMLDDFYANGMDFPIINDYAAQMIRQIAHRYPQMNILEIGAGTGGSTRMILPLLGSSFETYTFTDISSGFFETAKERFQDYEDRMVYKTFNMNKTPESQGFVEGSYDLIFASNVLHATQELDEMMKNVRSLLKPGGYLIMLEVVSNDALRIGLPMGGLPGWWLGAETGRTWGPTLTLPQWDDLLQRHGFGGIDTTSPVIHRILPVHVFAAQAVDDRVDMLRSPLETVDDFPSSTSDLVIIGGETLNVHKACDRLQSLVQGHFGHVRRFRNILSLNEEGLAESSAVLMLAELDRPLFADMSAEKLEALKTLWRQGGNILWVTQGAKADSPHSNMSLGIGRCVRWEHPNITLQSLDVDNLSHATITLIAEQMLRIGLLAEWSRKSGQEELLWSVEPEVYVENGLVVVPRAYPHKPANSRYNTCRRAINEPAKPQEECIRFTTDGKWGLQFVSPLRIPTELPWPTRRRAIHVTHFLLSTVNVGPGARLMVCAGFDASSRESVIALSHVTESLVTVPSEWSVTVEEASKLSILAATSAYLSAESLLQLTNKGDVLVVHEPHSSVWEALKCLAGPAEVKVHATTSKRDNAQPEWQYVDKYMPSRLMKSKELQAATKFVNLSREGGASVTNDRLRECLSEHCELIDGANFNGSKTEIRACSSEADVSRVLRLAVSRAAAHDEDVLGSNVSTIQLQDISTDDIAGGCFAIADCEVSSVSANVCAIDRDIIFSSDKTYFLVGLAGDLGQSICSWMVHHGARYIVLTSRNPKVHPDFIRKLEQVGATVKVLSMDITSRKDLESCHDTITKCMPPIAGVANGAMVLEDCLFENMSFESLTRVLKPKVLGTQLLDELFYNTPLDFFILFSSVAAAMGNTGQSNYIAGNMYMSSLAAQRKKRGLPASSIDISSVIGLGYVERSETLSEDTFKKMGYNPMSEQDMHALFAEAILLGKDKTSGSCELLTGLSPKYSDENVHDQILKDAKFGHFVRRRTKVDMVSGGTTGIPIRAQLSKLKNYEEVVNAVKDSFIGRLRRILSVSPEETIHESLTLVEQGVDSLMAVEVRTWFFSELQVDFPVLKILGGHSIRDLINEAIKLLPSSIVDISALGTGAAVAAPEKQEVGHSEPASKGEMKLTSSPNQGSSIEATSPTLAPSHTEVLHTEKVALTMADDYCRPEVTRRQEEPNVTAVLQNDHIVNKQSLHNGRGASKPNGRAPSPRRHVKPQASCEMSFGQAGFWFLDQYIPNKTVFNMTAMLKLTGSLRINALERALRELGKRHEILRTRFRWSSQDNEQNPKQIIHYESTIRLVKASVSTDAEAQATMQTIHNEEWDLARGEPMKMLLLSKADKVHFLIFSTHHIFLDGYSLNLLFSEFESLYRNKRLPALGLDSQYRQFALYQRQLYNNGGWNHIIKHYRETFPSEFKPIGLLPFAKSSSRHAPINYSQHEATIRIPADFAAKLRQVAGQNRSTAFHVYLSALQALLFQLLPDTDDIFIGMADSNRRDKKFMGSLGLFLNMIPLRFQRQKPGIKITSAITNARDVANSALEFSQIPFDMLLRELNVARSNHHSPIYQVYVDYNQNFKESLVWGECKIESRSWRYANTGYDISLEISGGVDADTAVTLKLQDAFYSEESTHLLLRSYISLLEFMVKAPTSTIDRIPLWSSYDTQRALDVGQATRVEQTWPQTIGHRIDEMKRLHGSSIALKDGHGEVLTYEQLGARVDAICYRLRASGAARGSVVGVFQRPSADWICSMLAIFKAGSIYVPLDLRNTLPRVRSFCKVARPSIILTDASTTTTVSELGANGAVELLVSDVISPVEPQKHLAQNDDHAAILFTSGSTGEPKGVVLSHSNLVTFFEMASRTFELPEDNLVVLQQSPFTFDFSLLQTLTALTGGGCLYVVPAESRGDPMEISRIMANEKITYTAATPLEYSMWIRYGAERLQQCTSWNFALSGGESMSDKLLKDFANLNLPGLRVFNGYGPMEATIIATQFEVKLHQSTLSSSVPAGFMLPGYSVCILDANQKPVPLGVPGEIAIGGPCIVPGYFDNVGVTDQKFVPDSFFGTSGRLFRTGDRGRLFKDGQLSFEGRLGTDTLVKLRGIRMELFEIENSLLKSAEGALAHAVVSLRGSGEDAYLAAHVVFSQDYAEHKRESFAQTLCEKLPLPPYMRPSVTMILDDIPRTPHLKLDRKAIQLTPVSLSPAESSVSRSLTPTERELGDLWKQVLPLDPGHLSAESDFFRVGGNSILLVGLQAMIKNVFSVAPRLNDLLETSSLSGMAATIDSGCLSSSINWETETRIPQFLRRDITSPKAPAKTCGLTMLFTGATGYLGRHLVTELCEDEKIDRIILLLRPGRVAPREHMSDKLTTVTGDVSRPNLGLTDEQFASLADTVDVIVHCAANRSFWDSYEVLKPDNFDSVKELARLAVNRSVPLHVLSSGAVTSNDVDSGPPRGIGDGYTATKWAVEAFLRQASSTSGIPVSIHRPMGVANNGFEDKDTLVKKEVAIQDFIDIAKQMGAQPSFDGVTGSVDVVPVERFVKEIHSALSTGSTKAFQVLRYEAQLRLSVDDLKSRLRMEKQLVGLAKHPLLQWTGMAKKAGLKYFIAAQNLVIVSAHGTLVSRR</sequence>
<dbReference type="InterPro" id="IPR029063">
    <property type="entry name" value="SAM-dependent_MTases_sf"/>
</dbReference>
<dbReference type="InterPro" id="IPR016039">
    <property type="entry name" value="Thiolase-like"/>
</dbReference>
<evidence type="ECO:0000313" key="16">
    <source>
        <dbReference type="Proteomes" id="UP000243498"/>
    </source>
</evidence>
<dbReference type="InterPro" id="IPR014031">
    <property type="entry name" value="Ketoacyl_synth_C"/>
</dbReference>
<dbReference type="Gene3D" id="3.30.300.30">
    <property type="match status" value="1"/>
</dbReference>
<dbReference type="Gene3D" id="3.40.50.12780">
    <property type="entry name" value="N-terminal domain of ligase-like"/>
    <property type="match status" value="1"/>
</dbReference>
<dbReference type="GO" id="GO:0016874">
    <property type="term" value="F:ligase activity"/>
    <property type="evidence" value="ECO:0007669"/>
    <property type="project" value="UniProtKB-KW"/>
</dbReference>
<keyword evidence="5" id="KW-0808">Transferase</keyword>
<dbReference type="Proteomes" id="UP000243498">
    <property type="component" value="Unassembled WGS sequence"/>
</dbReference>
<dbReference type="InterPro" id="IPR049900">
    <property type="entry name" value="PKS_mFAS_DH"/>
</dbReference>
<dbReference type="SUPFAM" id="SSF51735">
    <property type="entry name" value="NAD(P)-binding Rossmann-fold domains"/>
    <property type="match status" value="2"/>
</dbReference>
<keyword evidence="7" id="KW-0560">Oxidoreductase</keyword>
<dbReference type="PROSITE" id="PS00606">
    <property type="entry name" value="KS3_1"/>
    <property type="match status" value="1"/>
</dbReference>
<evidence type="ECO:0000256" key="11">
    <source>
        <dbReference type="SAM" id="MobiDB-lite"/>
    </source>
</evidence>
<dbReference type="PANTHER" id="PTHR43775:SF20">
    <property type="entry name" value="HYBRID PKS-NRPS SYNTHETASE APDA"/>
    <property type="match status" value="1"/>
</dbReference>
<evidence type="ECO:0000259" key="12">
    <source>
        <dbReference type="PROSITE" id="PS50075"/>
    </source>
</evidence>
<dbReference type="InterPro" id="IPR036291">
    <property type="entry name" value="NAD(P)-bd_dom_sf"/>
</dbReference>
<evidence type="ECO:0000256" key="10">
    <source>
        <dbReference type="PROSITE-ProRule" id="PRU01363"/>
    </source>
</evidence>
<dbReference type="InterPro" id="IPR036736">
    <property type="entry name" value="ACP-like_sf"/>
</dbReference>
<dbReference type="Gene3D" id="1.10.1200.10">
    <property type="entry name" value="ACP-like"/>
    <property type="match status" value="2"/>
</dbReference>
<dbReference type="InterPro" id="IPR018201">
    <property type="entry name" value="Ketoacyl_synth_AS"/>
</dbReference>
<dbReference type="CDD" id="cd00833">
    <property type="entry name" value="PKS"/>
    <property type="match status" value="1"/>
</dbReference>
<dbReference type="Pfam" id="PF08659">
    <property type="entry name" value="KR"/>
    <property type="match status" value="1"/>
</dbReference>
<feature type="compositionally biased region" description="Basic and acidic residues" evidence="11">
    <location>
        <begin position="2478"/>
        <end position="2493"/>
    </location>
</feature>
<dbReference type="SUPFAM" id="SSF52777">
    <property type="entry name" value="CoA-dependent acyltransferases"/>
    <property type="match status" value="2"/>
</dbReference>
<dbReference type="InterPro" id="IPR049552">
    <property type="entry name" value="PKS_DH_N"/>
</dbReference>
<dbReference type="Pfam" id="PF00550">
    <property type="entry name" value="PP-binding"/>
    <property type="match status" value="1"/>
</dbReference>
<dbReference type="InterPro" id="IPR014043">
    <property type="entry name" value="Acyl_transferase_dom"/>
</dbReference>
<gene>
    <name evidence="15" type="ORF">NOR_00832</name>
</gene>
<evidence type="ECO:0000256" key="2">
    <source>
        <dbReference type="ARBA" id="ARBA00022553"/>
    </source>
</evidence>
<dbReference type="GO" id="GO:0009403">
    <property type="term" value="P:toxin biosynthetic process"/>
    <property type="evidence" value="ECO:0007669"/>
    <property type="project" value="UniProtKB-ARBA"/>
</dbReference>
<evidence type="ECO:0000259" key="13">
    <source>
        <dbReference type="PROSITE" id="PS52004"/>
    </source>
</evidence>
<reference evidence="15 16" key="1">
    <citation type="journal article" date="2016" name="Genome Biol. Evol.">
        <title>Divergent and convergent evolution of fungal pathogenicity.</title>
        <authorList>
            <person name="Shang Y."/>
            <person name="Xiao G."/>
            <person name="Zheng P."/>
            <person name="Cen K."/>
            <person name="Zhan S."/>
            <person name="Wang C."/>
        </authorList>
    </citation>
    <scope>NUCLEOTIDE SEQUENCE [LARGE SCALE GENOMIC DNA]</scope>
    <source>
        <strain evidence="15 16">RCEF 4871</strain>
    </source>
</reference>
<dbReference type="Pfam" id="PF00698">
    <property type="entry name" value="Acyl_transf_1"/>
    <property type="match status" value="1"/>
</dbReference>
<feature type="region of interest" description="Disordered" evidence="11">
    <location>
        <begin position="2557"/>
        <end position="2586"/>
    </location>
</feature>
<dbReference type="InterPro" id="IPR013120">
    <property type="entry name" value="FAR_NAD-bd"/>
</dbReference>
<dbReference type="InterPro" id="IPR013217">
    <property type="entry name" value="Methyltransf_12"/>
</dbReference>
<dbReference type="InterPro" id="IPR016035">
    <property type="entry name" value="Acyl_Trfase/lysoPLipase"/>
</dbReference>
<comment type="caution">
    <text evidence="15">The sequence shown here is derived from an EMBL/GenBank/DDBJ whole genome shotgun (WGS) entry which is preliminary data.</text>
</comment>
<dbReference type="Pfam" id="PF21089">
    <property type="entry name" value="PKS_DH_N"/>
    <property type="match status" value="1"/>
</dbReference>
<dbReference type="InterPro" id="IPR020841">
    <property type="entry name" value="PKS_Beta-ketoAc_synthase_dom"/>
</dbReference>
<dbReference type="InterPro" id="IPR049551">
    <property type="entry name" value="PKS_DH_C"/>
</dbReference>
<dbReference type="InterPro" id="IPR001242">
    <property type="entry name" value="Condensation_dom"/>
</dbReference>
<dbReference type="GO" id="GO:0006633">
    <property type="term" value="P:fatty acid biosynthetic process"/>
    <property type="evidence" value="ECO:0007669"/>
    <property type="project" value="InterPro"/>
</dbReference>
<dbReference type="SMART" id="SM00825">
    <property type="entry name" value="PKS_KS"/>
    <property type="match status" value="1"/>
</dbReference>
<evidence type="ECO:0000256" key="4">
    <source>
        <dbReference type="ARBA" id="ARBA00022603"/>
    </source>
</evidence>
<dbReference type="Pfam" id="PF16197">
    <property type="entry name" value="KAsynt_C_assoc"/>
    <property type="match status" value="1"/>
</dbReference>
<dbReference type="Pfam" id="PF00668">
    <property type="entry name" value="Condensation"/>
    <property type="match status" value="1"/>
</dbReference>
<feature type="region of interest" description="Disordered" evidence="11">
    <location>
        <begin position="2476"/>
        <end position="2516"/>
    </location>
</feature>
<dbReference type="Pfam" id="PF00109">
    <property type="entry name" value="ketoacyl-synt"/>
    <property type="match status" value="1"/>
</dbReference>
<dbReference type="PROSITE" id="PS00455">
    <property type="entry name" value="AMP_BINDING"/>
    <property type="match status" value="1"/>
</dbReference>
<feature type="domain" description="PKS/mFAS DH" evidence="14">
    <location>
        <begin position="929"/>
        <end position="1232"/>
    </location>
</feature>
<dbReference type="InterPro" id="IPR032821">
    <property type="entry name" value="PKS_assoc"/>
</dbReference>
<dbReference type="InterPro" id="IPR020845">
    <property type="entry name" value="AMP-binding_CS"/>
</dbReference>
<dbReference type="InterPro" id="IPR001227">
    <property type="entry name" value="Ac_transferase_dom_sf"/>
</dbReference>
<proteinExistence type="inferred from homology"/>
<dbReference type="SUPFAM" id="SSF53335">
    <property type="entry name" value="S-adenosyl-L-methionine-dependent methyltransferases"/>
    <property type="match status" value="1"/>
</dbReference>
<evidence type="ECO:0000256" key="7">
    <source>
        <dbReference type="ARBA" id="ARBA00023002"/>
    </source>
</evidence>
<dbReference type="Pfam" id="PF14765">
    <property type="entry name" value="PS-DH"/>
    <property type="match status" value="1"/>
</dbReference>
<dbReference type="InterPro" id="IPR023213">
    <property type="entry name" value="CAT-like_dom_sf"/>
</dbReference>
<keyword evidence="1" id="KW-0596">Phosphopantetheine</keyword>
<dbReference type="PROSITE" id="PS52019">
    <property type="entry name" value="PKS_MFAS_DH"/>
    <property type="match status" value="1"/>
</dbReference>
<dbReference type="SMART" id="SM00827">
    <property type="entry name" value="PKS_AT"/>
    <property type="match status" value="1"/>
</dbReference>
<dbReference type="OMA" id="GMMCDDW"/>
<feature type="domain" description="Ketosynthase family 3 (KS3)" evidence="13">
    <location>
        <begin position="4"/>
        <end position="436"/>
    </location>
</feature>
<dbReference type="SMART" id="SM00826">
    <property type="entry name" value="PKS_DH"/>
    <property type="match status" value="1"/>
</dbReference>
<evidence type="ECO:0000256" key="6">
    <source>
        <dbReference type="ARBA" id="ARBA00022737"/>
    </source>
</evidence>
<protein>
    <submittedName>
        <fullName evidence="15">Lovastatin nonaketide synthase</fullName>
    </submittedName>
</protein>
<feature type="active site" description="Proton acceptor; for dehydratase activity" evidence="10">
    <location>
        <position position="962"/>
    </location>
</feature>
<dbReference type="Pfam" id="PF23297">
    <property type="entry name" value="ACP_SdgA_C"/>
    <property type="match status" value="1"/>
</dbReference>
<feature type="domain" description="Carrier" evidence="12">
    <location>
        <begin position="2383"/>
        <end position="2458"/>
    </location>
</feature>
<dbReference type="SUPFAM" id="SSF52151">
    <property type="entry name" value="FabD/lysophospholipase-like"/>
    <property type="match status" value="1"/>
</dbReference>
<dbReference type="Gene3D" id="3.30.559.30">
    <property type="entry name" value="Nonribosomal peptide synthetase, condensation domain"/>
    <property type="match status" value="1"/>
</dbReference>
<feature type="active site" description="Proton donor; for dehydratase activity" evidence="10">
    <location>
        <position position="1139"/>
    </location>
</feature>
<dbReference type="SMART" id="SM00823">
    <property type="entry name" value="PKS_PP"/>
    <property type="match status" value="2"/>
</dbReference>
<dbReference type="STRING" id="1081105.A0A167JJS8"/>
<dbReference type="InterPro" id="IPR020807">
    <property type="entry name" value="PKS_DH"/>
</dbReference>
<dbReference type="SUPFAM" id="SSF56801">
    <property type="entry name" value="Acetyl-CoA synthetase-like"/>
    <property type="match status" value="1"/>
</dbReference>
<dbReference type="PROSITE" id="PS52004">
    <property type="entry name" value="KS3_2"/>
    <property type="match status" value="1"/>
</dbReference>
<evidence type="ECO:0000256" key="9">
    <source>
        <dbReference type="ARBA" id="ARBA00029443"/>
    </source>
</evidence>
<dbReference type="Gene3D" id="3.40.50.150">
    <property type="entry name" value="Vaccinia Virus protein VP39"/>
    <property type="match status" value="1"/>
</dbReference>
<evidence type="ECO:0000313" key="15">
    <source>
        <dbReference type="EMBL" id="OAA50382.1"/>
    </source>
</evidence>
<dbReference type="CDD" id="cd02440">
    <property type="entry name" value="AdoMet_MTases"/>
    <property type="match status" value="1"/>
</dbReference>
<dbReference type="SMART" id="SM00822">
    <property type="entry name" value="PKS_KR"/>
    <property type="match status" value="1"/>
</dbReference>
<dbReference type="InterPro" id="IPR009081">
    <property type="entry name" value="PP-bd_ACP"/>
</dbReference>
<dbReference type="Gene3D" id="3.40.47.10">
    <property type="match status" value="1"/>
</dbReference>
<dbReference type="InterPro" id="IPR014030">
    <property type="entry name" value="Ketoacyl_synth_N"/>
</dbReference>
<dbReference type="Gene3D" id="3.10.129.110">
    <property type="entry name" value="Polyketide synthase dehydratase"/>
    <property type="match status" value="1"/>
</dbReference>
<dbReference type="InterPro" id="IPR057326">
    <property type="entry name" value="KR_dom"/>
</dbReference>
<feature type="compositionally biased region" description="Polar residues" evidence="11">
    <location>
        <begin position="2495"/>
        <end position="2514"/>
    </location>
</feature>
<evidence type="ECO:0000256" key="1">
    <source>
        <dbReference type="ARBA" id="ARBA00022450"/>
    </source>
</evidence>
<dbReference type="FunFam" id="3.40.47.10:FF:000019">
    <property type="entry name" value="Polyketide synthase type I"/>
    <property type="match status" value="1"/>
</dbReference>
<dbReference type="GO" id="GO:0016491">
    <property type="term" value="F:oxidoreductase activity"/>
    <property type="evidence" value="ECO:0007669"/>
    <property type="project" value="UniProtKB-KW"/>
</dbReference>
<dbReference type="GO" id="GO:0032259">
    <property type="term" value="P:methylation"/>
    <property type="evidence" value="ECO:0007669"/>
    <property type="project" value="UniProtKB-KW"/>
</dbReference>
<dbReference type="Gene3D" id="3.40.366.10">
    <property type="entry name" value="Malonyl-Coenzyme A Acyl Carrier Protein, domain 2"/>
    <property type="match status" value="1"/>
</dbReference>
<feature type="domain" description="Carrier" evidence="12">
    <location>
        <begin position="3567"/>
        <end position="3644"/>
    </location>
</feature>
<accession>A0A167JJS8</accession>
<name>A0A167JJS8_METRR</name>
<comment type="similarity">
    <text evidence="9">In the C-terminal section; belongs to the NRP synthetase family.</text>
</comment>
<dbReference type="InterPro" id="IPR050091">
    <property type="entry name" value="PKS_NRPS_Biosynth_Enz"/>
</dbReference>
<dbReference type="Gene3D" id="3.40.50.720">
    <property type="entry name" value="NAD(P)-binding Rossmann-like Domain"/>
    <property type="match status" value="3"/>
</dbReference>
<dbReference type="Pfam" id="PF02801">
    <property type="entry name" value="Ketoacyl-synt_C"/>
    <property type="match status" value="1"/>
</dbReference>
<dbReference type="PROSITE" id="PS50075">
    <property type="entry name" value="CARRIER"/>
    <property type="match status" value="2"/>
</dbReference>
<dbReference type="InterPro" id="IPR000873">
    <property type="entry name" value="AMP-dep_synth/lig_dom"/>
</dbReference>
<dbReference type="SUPFAM" id="SSF53901">
    <property type="entry name" value="Thiolase-like"/>
    <property type="match status" value="1"/>
</dbReference>
<dbReference type="GO" id="GO:0004312">
    <property type="term" value="F:fatty acid synthase activity"/>
    <property type="evidence" value="ECO:0007669"/>
    <property type="project" value="TreeGrafter"/>
</dbReference>
<dbReference type="InterPro" id="IPR013968">
    <property type="entry name" value="PKS_KR"/>
</dbReference>
<keyword evidence="16" id="KW-1185">Reference proteome</keyword>
<dbReference type="Pfam" id="PF00501">
    <property type="entry name" value="AMP-binding"/>
    <property type="match status" value="1"/>
</dbReference>
<keyword evidence="2" id="KW-0597">Phosphoprotein</keyword>
<dbReference type="InterPro" id="IPR020806">
    <property type="entry name" value="PKS_PP-bd"/>
</dbReference>
<dbReference type="InterPro" id="IPR042099">
    <property type="entry name" value="ANL_N_sf"/>
</dbReference>
<dbReference type="PANTHER" id="PTHR43775">
    <property type="entry name" value="FATTY ACID SYNTHASE"/>
    <property type="match status" value="1"/>
</dbReference>
<keyword evidence="6" id="KW-0677">Repeat</keyword>
<dbReference type="GO" id="GO:0031177">
    <property type="term" value="F:phosphopantetheine binding"/>
    <property type="evidence" value="ECO:0007669"/>
    <property type="project" value="InterPro"/>
</dbReference>
<dbReference type="InterPro" id="IPR042104">
    <property type="entry name" value="PKS_dehydratase_sf"/>
</dbReference>
<dbReference type="GO" id="GO:0008168">
    <property type="term" value="F:methyltransferase activity"/>
    <property type="evidence" value="ECO:0007669"/>
    <property type="project" value="UniProtKB-KW"/>
</dbReference>
<dbReference type="OrthoDB" id="329835at2759"/>
<dbReference type="Pfam" id="PF07993">
    <property type="entry name" value="NAD_binding_4"/>
    <property type="match status" value="1"/>
</dbReference>
<keyword evidence="3" id="KW-0436">Ligase</keyword>
<feature type="region of interest" description="C-terminal hotdog fold" evidence="10">
    <location>
        <begin position="1079"/>
        <end position="1232"/>
    </location>
</feature>
<feature type="region of interest" description="N-terminal hotdog fold" evidence="10">
    <location>
        <begin position="929"/>
        <end position="1064"/>
    </location>
</feature>